<organism evidence="1 2">
    <name type="scientific">Antiquaquibacter oligotrophicus</name>
    <dbReference type="NCBI Taxonomy" id="2880260"/>
    <lineage>
        <taxon>Bacteria</taxon>
        <taxon>Bacillati</taxon>
        <taxon>Actinomycetota</taxon>
        <taxon>Actinomycetes</taxon>
        <taxon>Micrococcales</taxon>
        <taxon>Microbacteriaceae</taxon>
        <taxon>Antiquaquibacter</taxon>
    </lineage>
</organism>
<dbReference type="RefSeq" id="WP_322133360.1">
    <property type="nucleotide sequence ID" value="NZ_CP085036.1"/>
</dbReference>
<accession>A0ABT6KLZ4</accession>
<dbReference type="Gene3D" id="3.40.720.10">
    <property type="entry name" value="Alkaline Phosphatase, subunit A"/>
    <property type="match status" value="1"/>
</dbReference>
<protein>
    <recommendedName>
        <fullName evidence="3">Alkaline phosphatase family protein</fullName>
    </recommendedName>
</protein>
<reference evidence="1 2" key="1">
    <citation type="submission" date="2023-04" db="EMBL/GenBank/DDBJ databases">
        <title>Genome Encyclopedia of Bacteria and Archaea VI: Functional Genomics of Type Strains.</title>
        <authorList>
            <person name="Whitman W."/>
        </authorList>
    </citation>
    <scope>NUCLEOTIDE SEQUENCE [LARGE SCALE GENOMIC DNA]</scope>
    <source>
        <strain evidence="1 2">SG_E_30_P1</strain>
    </source>
</reference>
<sequence>MLPAPKPHAPSLADVLPSCLASIGAQPGTLDLPPAEKALVVLVDGLGADVLAARSGHARTLARGLGRTTIIESGFPSTTAAGIASLTTGALPGSHGLFGYSVLDPVRDRVVNQLSGWDSAMDPLTWQPLLTQFEVAVGNGWDAVAIGPRRYSDSGFTRAVLRGARYVAGESVEDRVDRALAWLRQPGPGIGYLYVPELDVVAHAKGVESVEWTAGLELVDLAVRRLVGGLGSRDGLIVTADHGVLDVPRHAHVLVDEQEGLLDGVRHIAGEPRCLQLHLDETVDLEVVLDRWRDAEGSRAWIASRAEVEASGWWGPVAPSLSGRPGDVFVAARKAVAYYDSRTAGSARSMVGQHGSLSPAELRVPLLRFGAFA</sequence>
<evidence type="ECO:0008006" key="3">
    <source>
        <dbReference type="Google" id="ProtNLM"/>
    </source>
</evidence>
<dbReference type="InterPro" id="IPR002591">
    <property type="entry name" value="Phosphodiest/P_Trfase"/>
</dbReference>
<name>A0ABT6KLZ4_9MICO</name>
<dbReference type="PANTHER" id="PTHR10151:SF120">
    <property type="entry name" value="BIS(5'-ADENOSYL)-TRIPHOSPHATASE"/>
    <property type="match status" value="1"/>
</dbReference>
<dbReference type="EMBL" id="JARXVQ010000001">
    <property type="protein sequence ID" value="MDH6181038.1"/>
    <property type="molecule type" value="Genomic_DNA"/>
</dbReference>
<keyword evidence="2" id="KW-1185">Reference proteome</keyword>
<evidence type="ECO:0000313" key="1">
    <source>
        <dbReference type="EMBL" id="MDH6181038.1"/>
    </source>
</evidence>
<dbReference type="PANTHER" id="PTHR10151">
    <property type="entry name" value="ECTONUCLEOTIDE PYROPHOSPHATASE/PHOSPHODIESTERASE"/>
    <property type="match status" value="1"/>
</dbReference>
<dbReference type="SUPFAM" id="SSF53649">
    <property type="entry name" value="Alkaline phosphatase-like"/>
    <property type="match status" value="1"/>
</dbReference>
<gene>
    <name evidence="1" type="ORF">M2152_001220</name>
</gene>
<comment type="caution">
    <text evidence="1">The sequence shown here is derived from an EMBL/GenBank/DDBJ whole genome shotgun (WGS) entry which is preliminary data.</text>
</comment>
<dbReference type="Pfam" id="PF01663">
    <property type="entry name" value="Phosphodiest"/>
    <property type="match status" value="1"/>
</dbReference>
<dbReference type="Proteomes" id="UP001160142">
    <property type="component" value="Unassembled WGS sequence"/>
</dbReference>
<evidence type="ECO:0000313" key="2">
    <source>
        <dbReference type="Proteomes" id="UP001160142"/>
    </source>
</evidence>
<dbReference type="InterPro" id="IPR017850">
    <property type="entry name" value="Alkaline_phosphatase_core_sf"/>
</dbReference>
<proteinExistence type="predicted"/>